<dbReference type="GO" id="GO:0016020">
    <property type="term" value="C:membrane"/>
    <property type="evidence" value="ECO:0007669"/>
    <property type="project" value="UniProtKB-SubCell"/>
</dbReference>
<comment type="caution">
    <text evidence="5">The sequence shown here is derived from an EMBL/GenBank/DDBJ whole genome shotgun (WGS) entry which is preliminary data.</text>
</comment>
<comment type="subcellular location">
    <subcellularLocation>
        <location evidence="1">Membrane</location>
        <topology evidence="1">Single-pass membrane protein</topology>
    </subcellularLocation>
</comment>
<keyword evidence="3 4" id="KW-0349">Heme</keyword>
<sequence length="210" mass="23465">MLAAVDNPSNAVEWALAEMINQPDILHRACKELDQIVGRDRLVDESDLPKLNYVKACAKEAFRLHPVVPFNVPHVSMKDTVVGGYYIPKGSQVLLSRLGLGRNPRVWEDPLVYKPERHIVNKDSEVVLVDHELRMISFSTGRRGCPGIVLGSTMTTILLARLIQGFNWTTPPTGPININFAEAEEDLLMAKPLIARAIPRLGPHVYQKLM</sequence>
<evidence type="ECO:0000256" key="2">
    <source>
        <dbReference type="ARBA" id="ARBA00023002"/>
    </source>
</evidence>
<dbReference type="GO" id="GO:0004497">
    <property type="term" value="F:monooxygenase activity"/>
    <property type="evidence" value="ECO:0007669"/>
    <property type="project" value="UniProtKB-KW"/>
</dbReference>
<dbReference type="PRINTS" id="PR00385">
    <property type="entry name" value="P450"/>
</dbReference>
<proteinExistence type="inferred from homology"/>
<dbReference type="PROSITE" id="PS00086">
    <property type="entry name" value="CYTOCHROME_P450"/>
    <property type="match status" value="1"/>
</dbReference>
<reference evidence="5" key="2">
    <citation type="journal article" date="2024" name="Plant">
        <title>Genomic evolution and insights into agronomic trait innovations of Sesamum species.</title>
        <authorList>
            <person name="Miao H."/>
            <person name="Wang L."/>
            <person name="Qu L."/>
            <person name="Liu H."/>
            <person name="Sun Y."/>
            <person name="Le M."/>
            <person name="Wang Q."/>
            <person name="Wei S."/>
            <person name="Zheng Y."/>
            <person name="Lin W."/>
            <person name="Duan Y."/>
            <person name="Cao H."/>
            <person name="Xiong S."/>
            <person name="Wang X."/>
            <person name="Wei L."/>
            <person name="Li C."/>
            <person name="Ma Q."/>
            <person name="Ju M."/>
            <person name="Zhao R."/>
            <person name="Li G."/>
            <person name="Mu C."/>
            <person name="Tian Q."/>
            <person name="Mei H."/>
            <person name="Zhang T."/>
            <person name="Gao T."/>
            <person name="Zhang H."/>
        </authorList>
    </citation>
    <scope>NUCLEOTIDE SEQUENCE</scope>
    <source>
        <strain evidence="5">G02</strain>
    </source>
</reference>
<evidence type="ECO:0000256" key="1">
    <source>
        <dbReference type="ARBA" id="ARBA00004167"/>
    </source>
</evidence>
<keyword evidence="3 4" id="KW-0408">Iron</keyword>
<comment type="cofactor">
    <cofactor evidence="3">
        <name>heme</name>
        <dbReference type="ChEBI" id="CHEBI:30413"/>
    </cofactor>
</comment>
<dbReference type="InterPro" id="IPR001128">
    <property type="entry name" value="Cyt_P450"/>
</dbReference>
<accession>A0AAW2TG85</accession>
<dbReference type="GO" id="GO:0005506">
    <property type="term" value="F:iron ion binding"/>
    <property type="evidence" value="ECO:0007669"/>
    <property type="project" value="InterPro"/>
</dbReference>
<gene>
    <name evidence="5" type="ORF">Sradi_2021300</name>
</gene>
<dbReference type="PRINTS" id="PR00463">
    <property type="entry name" value="EP450I"/>
</dbReference>
<dbReference type="InterPro" id="IPR017972">
    <property type="entry name" value="Cyt_P450_CS"/>
</dbReference>
<dbReference type="Pfam" id="PF00067">
    <property type="entry name" value="p450"/>
    <property type="match status" value="1"/>
</dbReference>
<dbReference type="InterPro" id="IPR051382">
    <property type="entry name" value="CYP450_AA/FA_Hydroxylases"/>
</dbReference>
<dbReference type="InterPro" id="IPR002401">
    <property type="entry name" value="Cyt_P450_E_grp-I"/>
</dbReference>
<organism evidence="5">
    <name type="scientific">Sesamum radiatum</name>
    <name type="common">Black benniseed</name>
    <dbReference type="NCBI Taxonomy" id="300843"/>
    <lineage>
        <taxon>Eukaryota</taxon>
        <taxon>Viridiplantae</taxon>
        <taxon>Streptophyta</taxon>
        <taxon>Embryophyta</taxon>
        <taxon>Tracheophyta</taxon>
        <taxon>Spermatophyta</taxon>
        <taxon>Magnoliopsida</taxon>
        <taxon>eudicotyledons</taxon>
        <taxon>Gunneridae</taxon>
        <taxon>Pentapetalae</taxon>
        <taxon>asterids</taxon>
        <taxon>lamiids</taxon>
        <taxon>Lamiales</taxon>
        <taxon>Pedaliaceae</taxon>
        <taxon>Sesamum</taxon>
    </lineage>
</organism>
<keyword evidence="4" id="KW-0503">Monooxygenase</keyword>
<keyword evidence="3 4" id="KW-0479">Metal-binding</keyword>
<feature type="binding site" description="axial binding residue" evidence="3">
    <location>
        <position position="145"/>
    </location>
    <ligand>
        <name>heme</name>
        <dbReference type="ChEBI" id="CHEBI:30413"/>
    </ligand>
    <ligandPart>
        <name>Fe</name>
        <dbReference type="ChEBI" id="CHEBI:18248"/>
    </ligandPart>
</feature>
<dbReference type="InterPro" id="IPR036396">
    <property type="entry name" value="Cyt_P450_sf"/>
</dbReference>
<evidence type="ECO:0000313" key="5">
    <source>
        <dbReference type="EMBL" id="KAL0403805.1"/>
    </source>
</evidence>
<protein>
    <submittedName>
        <fullName evidence="5">Phenylalanine N-monooxygenase CYP79D16</fullName>
    </submittedName>
</protein>
<evidence type="ECO:0000256" key="4">
    <source>
        <dbReference type="RuleBase" id="RU000461"/>
    </source>
</evidence>
<dbReference type="Gene3D" id="1.10.630.10">
    <property type="entry name" value="Cytochrome P450"/>
    <property type="match status" value="1"/>
</dbReference>
<dbReference type="SUPFAM" id="SSF48264">
    <property type="entry name" value="Cytochrome P450"/>
    <property type="match status" value="1"/>
</dbReference>
<dbReference type="PANTHER" id="PTHR47949:SF4">
    <property type="entry name" value="TYROSINE N-MONOOXYGENASE"/>
    <property type="match status" value="1"/>
</dbReference>
<comment type="similarity">
    <text evidence="4">Belongs to the cytochrome P450 family.</text>
</comment>
<dbReference type="GO" id="GO:0020037">
    <property type="term" value="F:heme binding"/>
    <property type="evidence" value="ECO:0007669"/>
    <property type="project" value="InterPro"/>
</dbReference>
<dbReference type="AlphaFoldDB" id="A0AAW2TG85"/>
<dbReference type="EMBL" id="JACGWJ010000008">
    <property type="protein sequence ID" value="KAL0403805.1"/>
    <property type="molecule type" value="Genomic_DNA"/>
</dbReference>
<reference evidence="5" key="1">
    <citation type="submission" date="2020-06" db="EMBL/GenBank/DDBJ databases">
        <authorList>
            <person name="Li T."/>
            <person name="Hu X."/>
            <person name="Zhang T."/>
            <person name="Song X."/>
            <person name="Zhang H."/>
            <person name="Dai N."/>
            <person name="Sheng W."/>
            <person name="Hou X."/>
            <person name="Wei L."/>
        </authorList>
    </citation>
    <scope>NUCLEOTIDE SEQUENCE</scope>
    <source>
        <strain evidence="5">G02</strain>
        <tissue evidence="5">Leaf</tissue>
    </source>
</reference>
<keyword evidence="2 4" id="KW-0560">Oxidoreductase</keyword>
<dbReference type="PANTHER" id="PTHR47949">
    <property type="entry name" value="CYTOCHROME P450 703A2-RELATED-RELATED"/>
    <property type="match status" value="1"/>
</dbReference>
<name>A0AAW2TG85_SESRA</name>
<evidence type="ECO:0000256" key="3">
    <source>
        <dbReference type="PIRSR" id="PIRSR602401-1"/>
    </source>
</evidence>
<dbReference type="GO" id="GO:0016705">
    <property type="term" value="F:oxidoreductase activity, acting on paired donors, with incorporation or reduction of molecular oxygen"/>
    <property type="evidence" value="ECO:0007669"/>
    <property type="project" value="InterPro"/>
</dbReference>